<reference evidence="1 2" key="1">
    <citation type="submission" date="2020-11" db="EMBL/GenBank/DDBJ databases">
        <title>Amino acid is mineralized and recycled by bacteria in oceanic microbiome.</title>
        <authorList>
            <person name="Zheng L.Y."/>
        </authorList>
    </citation>
    <scope>NUCLEOTIDE SEQUENCE [LARGE SCALE GENOMIC DNA]</scope>
    <source>
        <strain evidence="1 2">A32-1</strain>
    </source>
</reference>
<dbReference type="RefSeq" id="WP_195691735.1">
    <property type="nucleotide sequence ID" value="NZ_CP064760.1"/>
</dbReference>
<dbReference type="KEGG" id="msf:IT882_09895"/>
<sequence length="95" mass="10922">MDNHHLRSYPFDDTTVIEWISWDETEEQLRERFSEFNDGNGYSLSGIGSAPGNPIPLEDGTKLRYSNHYQHSSAAFFGWDEARGGWVITNFQYTG</sequence>
<dbReference type="Proteomes" id="UP000594480">
    <property type="component" value="Chromosome"/>
</dbReference>
<proteinExistence type="predicted"/>
<organism evidence="1 2">
    <name type="scientific">Microbacterium schleiferi</name>
    <dbReference type="NCBI Taxonomy" id="69362"/>
    <lineage>
        <taxon>Bacteria</taxon>
        <taxon>Bacillati</taxon>
        <taxon>Actinomycetota</taxon>
        <taxon>Actinomycetes</taxon>
        <taxon>Micrococcales</taxon>
        <taxon>Microbacteriaceae</taxon>
        <taxon>Microbacterium</taxon>
    </lineage>
</organism>
<dbReference type="EMBL" id="CP064760">
    <property type="protein sequence ID" value="QPE03633.1"/>
    <property type="molecule type" value="Genomic_DNA"/>
</dbReference>
<evidence type="ECO:0000313" key="2">
    <source>
        <dbReference type="Proteomes" id="UP000594480"/>
    </source>
</evidence>
<gene>
    <name evidence="1" type="ORF">IT882_09895</name>
</gene>
<keyword evidence="2" id="KW-1185">Reference proteome</keyword>
<protein>
    <submittedName>
        <fullName evidence="1">Uncharacterized protein</fullName>
    </submittedName>
</protein>
<name>A0A7S8MVX0_9MICO</name>
<evidence type="ECO:0000313" key="1">
    <source>
        <dbReference type="EMBL" id="QPE03633.1"/>
    </source>
</evidence>
<accession>A0A7S8MVX0</accession>
<dbReference type="AlphaFoldDB" id="A0A7S8MVX0"/>